<evidence type="ECO:0000256" key="5">
    <source>
        <dbReference type="SAM" id="MobiDB-lite"/>
    </source>
</evidence>
<feature type="compositionally biased region" description="Low complexity" evidence="5">
    <location>
        <begin position="556"/>
        <end position="570"/>
    </location>
</feature>
<keyword evidence="8" id="KW-1185">Reference proteome</keyword>
<protein>
    <submittedName>
        <fullName evidence="7">ARID/bright DNA-binding domain protein</fullName>
    </submittedName>
</protein>
<dbReference type="Pfam" id="PF01388">
    <property type="entry name" value="ARID"/>
    <property type="match status" value="1"/>
</dbReference>
<dbReference type="SUPFAM" id="SSF46774">
    <property type="entry name" value="ARID-like"/>
    <property type="match status" value="1"/>
</dbReference>
<dbReference type="Proteomes" id="UP000009168">
    <property type="component" value="Unassembled WGS sequence"/>
</dbReference>
<feature type="compositionally biased region" description="Polar residues" evidence="5">
    <location>
        <begin position="148"/>
        <end position="159"/>
    </location>
</feature>
<dbReference type="InterPro" id="IPR036431">
    <property type="entry name" value="ARID_dom_sf"/>
</dbReference>
<keyword evidence="7" id="KW-0238">DNA-binding</keyword>
<dbReference type="STRING" id="312017.Q246A9"/>
<keyword evidence="2" id="KW-0805">Transcription regulation</keyword>
<dbReference type="AlphaFoldDB" id="Q246A9"/>
<evidence type="ECO:0000256" key="3">
    <source>
        <dbReference type="ARBA" id="ARBA00023163"/>
    </source>
</evidence>
<feature type="compositionally biased region" description="Basic and acidic residues" evidence="5">
    <location>
        <begin position="135"/>
        <end position="145"/>
    </location>
</feature>
<dbReference type="Gene3D" id="1.10.150.60">
    <property type="entry name" value="ARID DNA-binding domain"/>
    <property type="match status" value="1"/>
</dbReference>
<dbReference type="Gene3D" id="1.25.10.10">
    <property type="entry name" value="Leucine-rich Repeat Variant"/>
    <property type="match status" value="1"/>
</dbReference>
<keyword evidence="4" id="KW-0539">Nucleus</keyword>
<dbReference type="CDD" id="cd16100">
    <property type="entry name" value="ARID"/>
    <property type="match status" value="1"/>
</dbReference>
<dbReference type="SMART" id="SM00501">
    <property type="entry name" value="BRIGHT"/>
    <property type="match status" value="1"/>
</dbReference>
<keyword evidence="3" id="KW-0804">Transcription</keyword>
<evidence type="ECO:0000256" key="1">
    <source>
        <dbReference type="ARBA" id="ARBA00022853"/>
    </source>
</evidence>
<gene>
    <name evidence="7" type="ORF">TTHERM_00243900</name>
</gene>
<evidence type="ECO:0000256" key="2">
    <source>
        <dbReference type="ARBA" id="ARBA00023015"/>
    </source>
</evidence>
<dbReference type="OMA" id="IMLAFES"/>
<dbReference type="PROSITE" id="PS51011">
    <property type="entry name" value="ARID"/>
    <property type="match status" value="1"/>
</dbReference>
<dbReference type="PANTHER" id="PTHR22970:SF14">
    <property type="entry name" value="AT-RICH INTERACTIVE DOMAIN-CONTAINING PROTEIN 2"/>
    <property type="match status" value="1"/>
</dbReference>
<dbReference type="InterPro" id="IPR052406">
    <property type="entry name" value="Chromatin_Remodeling_Comp"/>
</dbReference>
<dbReference type="SMART" id="SM01014">
    <property type="entry name" value="ARID"/>
    <property type="match status" value="1"/>
</dbReference>
<evidence type="ECO:0000256" key="4">
    <source>
        <dbReference type="ARBA" id="ARBA00023242"/>
    </source>
</evidence>
<feature type="region of interest" description="Disordered" evidence="5">
    <location>
        <begin position="556"/>
        <end position="575"/>
    </location>
</feature>
<dbReference type="GO" id="GO:0016586">
    <property type="term" value="C:RSC-type complex"/>
    <property type="evidence" value="ECO:0007669"/>
    <property type="project" value="TreeGrafter"/>
</dbReference>
<evidence type="ECO:0000259" key="6">
    <source>
        <dbReference type="PROSITE" id="PS51011"/>
    </source>
</evidence>
<evidence type="ECO:0000313" key="8">
    <source>
        <dbReference type="Proteomes" id="UP000009168"/>
    </source>
</evidence>
<dbReference type="InterPro" id="IPR011989">
    <property type="entry name" value="ARM-like"/>
</dbReference>
<dbReference type="KEGG" id="tet:TTHERM_00243900"/>
<dbReference type="PANTHER" id="PTHR22970">
    <property type="entry name" value="AT-RICH INTERACTIVE DOMAIN-CONTAINING PROTEIN 2"/>
    <property type="match status" value="1"/>
</dbReference>
<organism evidence="7 8">
    <name type="scientific">Tetrahymena thermophila (strain SB210)</name>
    <dbReference type="NCBI Taxonomy" id="312017"/>
    <lineage>
        <taxon>Eukaryota</taxon>
        <taxon>Sar</taxon>
        <taxon>Alveolata</taxon>
        <taxon>Ciliophora</taxon>
        <taxon>Intramacronucleata</taxon>
        <taxon>Oligohymenophorea</taxon>
        <taxon>Hymenostomatida</taxon>
        <taxon>Tetrahymenina</taxon>
        <taxon>Tetrahymenidae</taxon>
        <taxon>Tetrahymena</taxon>
    </lineage>
</organism>
<dbReference type="RefSeq" id="XP_001023719.2">
    <property type="nucleotide sequence ID" value="XM_001023719.3"/>
</dbReference>
<name>Q246A9_TETTS</name>
<dbReference type="HOGENOM" id="CLU_421233_0_0_1"/>
<dbReference type="InParanoid" id="Q246A9"/>
<sequence>MNESEESKSFKVQLMEYWSSKNMSNIKIPQIGGRELDFFKLYKAVIKRGGAQAVSNNKMWKEIVNEFGFPSTCTSASFTLRNHYTRFLLGYEQKYFFHKGDEEAMPVLQAGRKRKRKDNQDSKQGDSSETGSDSEEAKDQIEKKVKPNQPNNLSIVQQPNKEDVKILNQQFIRPNQLKSNPYPVMRMEPPKQEQNKSTLYKQLSEAYQLNQINTRQELFFTRKNKMFPMVQDIKRISLAFESRIQDEITFALNQLLLYSVNSMHQFTLESYNHLLEGIVQYLEEIIKNVPSLNKILQLKEIKPRTLQEYGGTSDYSYSGPPPTKEAFKELCILDNYNFPICDIVLFNSQKKKEVSPIVFLRKRKRYNVENLKEMAGEVYLLEQTRTIFLILRNFSFTKSNEVYMAKNERLLQIMIQLFILNSDSQITKYILDILANISKQIQLMNIPDYKLFCERLFELLNADTSDELEACVDIIRNLIAIQENESIIENFLPKYIDQVTRLMLQAQGDIREGILEFLCFLSDLRMATRVQLARHPKLIMRMVGLLSSGVMKQNRQLPSHLQQQQHNQQGEGERNSEKITKLAALTLSNISLAPLSRAYLKPFERDLFVVASTDETVTKYISNILSELMNYEPESDPERQYMFQSINMANI</sequence>
<dbReference type="SUPFAM" id="SSF48371">
    <property type="entry name" value="ARM repeat"/>
    <property type="match status" value="1"/>
</dbReference>
<accession>Q246A9</accession>
<dbReference type="InterPro" id="IPR016024">
    <property type="entry name" value="ARM-type_fold"/>
</dbReference>
<keyword evidence="1" id="KW-0156">Chromatin regulator</keyword>
<feature type="domain" description="ARID" evidence="6">
    <location>
        <begin position="4"/>
        <end position="96"/>
    </location>
</feature>
<proteinExistence type="predicted"/>
<dbReference type="EMBL" id="GG662474">
    <property type="protein sequence ID" value="EAS03474.2"/>
    <property type="molecule type" value="Genomic_DNA"/>
</dbReference>
<dbReference type="GO" id="GO:0003677">
    <property type="term" value="F:DNA binding"/>
    <property type="evidence" value="ECO:0007669"/>
    <property type="project" value="UniProtKB-KW"/>
</dbReference>
<reference evidence="8" key="1">
    <citation type="journal article" date="2006" name="PLoS Biol.">
        <title>Macronuclear genome sequence of the ciliate Tetrahymena thermophila, a model eukaryote.</title>
        <authorList>
            <person name="Eisen J.A."/>
            <person name="Coyne R.S."/>
            <person name="Wu M."/>
            <person name="Wu D."/>
            <person name="Thiagarajan M."/>
            <person name="Wortman J.R."/>
            <person name="Badger J.H."/>
            <person name="Ren Q."/>
            <person name="Amedeo P."/>
            <person name="Jones K.M."/>
            <person name="Tallon L.J."/>
            <person name="Delcher A.L."/>
            <person name="Salzberg S.L."/>
            <person name="Silva J.C."/>
            <person name="Haas B.J."/>
            <person name="Majoros W.H."/>
            <person name="Farzad M."/>
            <person name="Carlton J.M."/>
            <person name="Smith R.K. Jr."/>
            <person name="Garg J."/>
            <person name="Pearlman R.E."/>
            <person name="Karrer K.M."/>
            <person name="Sun L."/>
            <person name="Manning G."/>
            <person name="Elde N.C."/>
            <person name="Turkewitz A.P."/>
            <person name="Asai D.J."/>
            <person name="Wilkes D.E."/>
            <person name="Wang Y."/>
            <person name="Cai H."/>
            <person name="Collins K."/>
            <person name="Stewart B.A."/>
            <person name="Lee S.R."/>
            <person name="Wilamowska K."/>
            <person name="Weinberg Z."/>
            <person name="Ruzzo W.L."/>
            <person name="Wloga D."/>
            <person name="Gaertig J."/>
            <person name="Frankel J."/>
            <person name="Tsao C.-C."/>
            <person name="Gorovsky M.A."/>
            <person name="Keeling P.J."/>
            <person name="Waller R.F."/>
            <person name="Patron N.J."/>
            <person name="Cherry J.M."/>
            <person name="Stover N.A."/>
            <person name="Krieger C.J."/>
            <person name="del Toro C."/>
            <person name="Ryder H.F."/>
            <person name="Williamson S.C."/>
            <person name="Barbeau R.A."/>
            <person name="Hamilton E.P."/>
            <person name="Orias E."/>
        </authorList>
    </citation>
    <scope>NUCLEOTIDE SEQUENCE [LARGE SCALE GENOMIC DNA]</scope>
    <source>
        <strain evidence="8">SB210</strain>
    </source>
</reference>
<dbReference type="OrthoDB" id="338531at2759"/>
<feature type="region of interest" description="Disordered" evidence="5">
    <location>
        <begin position="110"/>
        <end position="159"/>
    </location>
</feature>
<evidence type="ECO:0000313" key="7">
    <source>
        <dbReference type="EMBL" id="EAS03474.2"/>
    </source>
</evidence>
<dbReference type="GeneID" id="7828629"/>
<dbReference type="GO" id="GO:0006325">
    <property type="term" value="P:chromatin organization"/>
    <property type="evidence" value="ECO:0007669"/>
    <property type="project" value="UniProtKB-KW"/>
</dbReference>
<dbReference type="eggNOG" id="KOG2744">
    <property type="taxonomic scope" value="Eukaryota"/>
</dbReference>
<dbReference type="InterPro" id="IPR001606">
    <property type="entry name" value="ARID_dom"/>
</dbReference>